<organism evidence="1 2">
    <name type="scientific">Haloferula chungangensis</name>
    <dbReference type="NCBI Taxonomy" id="1048331"/>
    <lineage>
        <taxon>Bacteria</taxon>
        <taxon>Pseudomonadati</taxon>
        <taxon>Verrucomicrobiota</taxon>
        <taxon>Verrucomicrobiia</taxon>
        <taxon>Verrucomicrobiales</taxon>
        <taxon>Verrucomicrobiaceae</taxon>
        <taxon>Haloferula</taxon>
    </lineage>
</organism>
<accession>A0ABW2LDF9</accession>
<reference evidence="2" key="1">
    <citation type="journal article" date="2019" name="Int. J. Syst. Evol. Microbiol.">
        <title>The Global Catalogue of Microorganisms (GCM) 10K type strain sequencing project: providing services to taxonomists for standard genome sequencing and annotation.</title>
        <authorList>
            <consortium name="The Broad Institute Genomics Platform"/>
            <consortium name="The Broad Institute Genome Sequencing Center for Infectious Disease"/>
            <person name="Wu L."/>
            <person name="Ma J."/>
        </authorList>
    </citation>
    <scope>NUCLEOTIDE SEQUENCE [LARGE SCALE GENOMIC DNA]</scope>
    <source>
        <strain evidence="2">CGMCC 4.1467</strain>
    </source>
</reference>
<evidence type="ECO:0000313" key="1">
    <source>
        <dbReference type="EMBL" id="MFC7339640.1"/>
    </source>
</evidence>
<dbReference type="Proteomes" id="UP001596472">
    <property type="component" value="Unassembled WGS sequence"/>
</dbReference>
<sequence>MRKLTAAGNTEVPAYLALRQLGYEVTRESIGEGAIVEDAEIWIARQDDEEISGASPLEILGLHLMREVRGADWLASDAEIETYVRHYYPEWPPDLRP</sequence>
<keyword evidence="2" id="KW-1185">Reference proteome</keyword>
<protein>
    <submittedName>
        <fullName evidence="1">Uncharacterized protein</fullName>
    </submittedName>
</protein>
<evidence type="ECO:0000313" key="2">
    <source>
        <dbReference type="Proteomes" id="UP001596472"/>
    </source>
</evidence>
<gene>
    <name evidence="1" type="ORF">ACFQY0_20820</name>
</gene>
<comment type="caution">
    <text evidence="1">The sequence shown here is derived from an EMBL/GenBank/DDBJ whole genome shotgun (WGS) entry which is preliminary data.</text>
</comment>
<dbReference type="EMBL" id="JBHTBS010000028">
    <property type="protein sequence ID" value="MFC7339640.1"/>
    <property type="molecule type" value="Genomic_DNA"/>
</dbReference>
<dbReference type="RefSeq" id="WP_379716843.1">
    <property type="nucleotide sequence ID" value="NZ_JBHTBS010000028.1"/>
</dbReference>
<proteinExistence type="predicted"/>
<name>A0ABW2LDF9_9BACT</name>